<keyword evidence="3" id="KW-1185">Reference proteome</keyword>
<gene>
    <name evidence="2" type="ORF">HNY73_021473</name>
</gene>
<comment type="caution">
    <text evidence="2">The sequence shown here is derived from an EMBL/GenBank/DDBJ whole genome shotgun (WGS) entry which is preliminary data.</text>
</comment>
<evidence type="ECO:0000313" key="2">
    <source>
        <dbReference type="EMBL" id="KAF8763271.1"/>
    </source>
</evidence>
<sequence length="93" mass="10176">MSDCDLSGEKTSAPTSPSVLIEVEASGEPSDEHSDNVFPLIRRTRGRNKNTTEGQVELSDGSQSRTRSQPNHRDEIEDNIFEQASQLKTSGVS</sequence>
<dbReference type="Proteomes" id="UP000807504">
    <property type="component" value="Unassembled WGS sequence"/>
</dbReference>
<evidence type="ECO:0000256" key="1">
    <source>
        <dbReference type="SAM" id="MobiDB-lite"/>
    </source>
</evidence>
<feature type="compositionally biased region" description="Polar residues" evidence="1">
    <location>
        <begin position="82"/>
        <end position="93"/>
    </location>
</feature>
<name>A0A8T0E013_ARGBR</name>
<proteinExistence type="predicted"/>
<feature type="region of interest" description="Disordered" evidence="1">
    <location>
        <begin position="24"/>
        <end position="93"/>
    </location>
</feature>
<feature type="compositionally biased region" description="Polar residues" evidence="1">
    <location>
        <begin position="49"/>
        <end position="69"/>
    </location>
</feature>
<dbReference type="EMBL" id="JABXBU010002231">
    <property type="protein sequence ID" value="KAF8763271.1"/>
    <property type="molecule type" value="Genomic_DNA"/>
</dbReference>
<dbReference type="AlphaFoldDB" id="A0A8T0E013"/>
<protein>
    <submittedName>
        <fullName evidence="2">Uncharacterized protein</fullName>
    </submittedName>
</protein>
<accession>A0A8T0E013</accession>
<reference evidence="2" key="2">
    <citation type="submission" date="2020-06" db="EMBL/GenBank/DDBJ databases">
        <authorList>
            <person name="Sheffer M."/>
        </authorList>
    </citation>
    <scope>NUCLEOTIDE SEQUENCE</scope>
</reference>
<organism evidence="2 3">
    <name type="scientific">Argiope bruennichi</name>
    <name type="common">Wasp spider</name>
    <name type="synonym">Aranea bruennichi</name>
    <dbReference type="NCBI Taxonomy" id="94029"/>
    <lineage>
        <taxon>Eukaryota</taxon>
        <taxon>Metazoa</taxon>
        <taxon>Ecdysozoa</taxon>
        <taxon>Arthropoda</taxon>
        <taxon>Chelicerata</taxon>
        <taxon>Arachnida</taxon>
        <taxon>Araneae</taxon>
        <taxon>Araneomorphae</taxon>
        <taxon>Entelegynae</taxon>
        <taxon>Araneoidea</taxon>
        <taxon>Araneidae</taxon>
        <taxon>Argiope</taxon>
    </lineage>
</organism>
<reference evidence="2" key="1">
    <citation type="journal article" date="2020" name="bioRxiv">
        <title>Chromosome-level reference genome of the European wasp spider Argiope bruennichi: a resource for studies on range expansion and evolutionary adaptation.</title>
        <authorList>
            <person name="Sheffer M.M."/>
            <person name="Hoppe A."/>
            <person name="Krehenwinkel H."/>
            <person name="Uhl G."/>
            <person name="Kuss A.W."/>
            <person name="Jensen L."/>
            <person name="Jensen C."/>
            <person name="Gillespie R.G."/>
            <person name="Hoff K.J."/>
            <person name="Prost S."/>
        </authorList>
    </citation>
    <scope>NUCLEOTIDE SEQUENCE</scope>
</reference>
<evidence type="ECO:0000313" key="3">
    <source>
        <dbReference type="Proteomes" id="UP000807504"/>
    </source>
</evidence>